<feature type="compositionally biased region" description="Basic and acidic residues" evidence="2">
    <location>
        <begin position="222"/>
        <end position="257"/>
    </location>
</feature>
<feature type="compositionally biased region" description="Basic residues" evidence="2">
    <location>
        <begin position="538"/>
        <end position="554"/>
    </location>
</feature>
<dbReference type="PANTHER" id="PTHR10194">
    <property type="entry name" value="RAS GTPASE-ACTIVATING PROTEINS"/>
    <property type="match status" value="1"/>
</dbReference>
<dbReference type="InterPro" id="IPR001936">
    <property type="entry name" value="RasGAP_dom"/>
</dbReference>
<organism evidence="4 5">
    <name type="scientific">Schistosoma mattheei</name>
    <dbReference type="NCBI Taxonomy" id="31246"/>
    <lineage>
        <taxon>Eukaryota</taxon>
        <taxon>Metazoa</taxon>
        <taxon>Spiralia</taxon>
        <taxon>Lophotrochozoa</taxon>
        <taxon>Platyhelminthes</taxon>
        <taxon>Trematoda</taxon>
        <taxon>Digenea</taxon>
        <taxon>Strigeidida</taxon>
        <taxon>Schistosomatoidea</taxon>
        <taxon>Schistosomatidae</taxon>
        <taxon>Schistosoma</taxon>
    </lineage>
</organism>
<dbReference type="AlphaFoldDB" id="A0AA85B1H6"/>
<keyword evidence="1" id="KW-0343">GTPase activation</keyword>
<dbReference type="SUPFAM" id="SSF48350">
    <property type="entry name" value="GTPase activation domain, GAP"/>
    <property type="match status" value="1"/>
</dbReference>
<evidence type="ECO:0000259" key="3">
    <source>
        <dbReference type="PROSITE" id="PS50018"/>
    </source>
</evidence>
<dbReference type="Proteomes" id="UP000050791">
    <property type="component" value="Unassembled WGS sequence"/>
</dbReference>
<feature type="compositionally biased region" description="Basic residues" evidence="2">
    <location>
        <begin position="463"/>
        <end position="476"/>
    </location>
</feature>
<dbReference type="PROSITE" id="PS50018">
    <property type="entry name" value="RAS_GTPASE_ACTIV_2"/>
    <property type="match status" value="1"/>
</dbReference>
<dbReference type="WBParaSite" id="SMTH1_24950.1">
    <property type="protein sequence ID" value="SMTH1_24950.1"/>
    <property type="gene ID" value="SMTH1_24950"/>
</dbReference>
<evidence type="ECO:0000256" key="1">
    <source>
        <dbReference type="ARBA" id="ARBA00022468"/>
    </source>
</evidence>
<dbReference type="Gene3D" id="1.10.506.10">
    <property type="entry name" value="GTPase Activation - p120gap, domain 1"/>
    <property type="match status" value="1"/>
</dbReference>
<feature type="compositionally biased region" description="Polar residues" evidence="2">
    <location>
        <begin position="935"/>
        <end position="954"/>
    </location>
</feature>
<reference evidence="5" key="1">
    <citation type="submission" date="2023-11" db="UniProtKB">
        <authorList>
            <consortium name="WormBaseParasite"/>
        </authorList>
    </citation>
    <scope>IDENTIFICATION</scope>
</reference>
<accession>A0AA85B1H6</accession>
<dbReference type="GO" id="GO:0005096">
    <property type="term" value="F:GTPase activator activity"/>
    <property type="evidence" value="ECO:0007669"/>
    <property type="project" value="UniProtKB-KW"/>
</dbReference>
<feature type="compositionally biased region" description="Polar residues" evidence="2">
    <location>
        <begin position="558"/>
        <end position="571"/>
    </location>
</feature>
<dbReference type="PANTHER" id="PTHR10194:SF60">
    <property type="entry name" value="RAS GTPASE-ACTIVATING PROTEIN RASKOL"/>
    <property type="match status" value="1"/>
</dbReference>
<proteinExistence type="predicted"/>
<dbReference type="InterPro" id="IPR035892">
    <property type="entry name" value="C2_domain_sf"/>
</dbReference>
<feature type="region of interest" description="Disordered" evidence="2">
    <location>
        <begin position="538"/>
        <end position="571"/>
    </location>
</feature>
<feature type="domain" description="Ras-GAP" evidence="3">
    <location>
        <begin position="1050"/>
        <end position="1189"/>
    </location>
</feature>
<evidence type="ECO:0000313" key="5">
    <source>
        <dbReference type="WBParaSite" id="SMTH1_24950.1"/>
    </source>
</evidence>
<dbReference type="SUPFAM" id="SSF49562">
    <property type="entry name" value="C2 domain (Calcium/lipid-binding domain, CaLB)"/>
    <property type="match status" value="1"/>
</dbReference>
<dbReference type="InterPro" id="IPR039360">
    <property type="entry name" value="Ras_GTPase"/>
</dbReference>
<sequence>MTELIHNSSINEKSKQSIFNRIKLIQRYFSQSTLHSKSMDKSSKSILTIQHKTLNDNLLPCQQITSTKSNDDDHHHHHRDKKNWTMKQFKKHIKINHNNKHQHKSTTLTVIPTREIITPYSSYSHNPYHTLKEISFNKNEMINVQTFKSIDDISSLQQSISLSSLSLDDDNDDDDDQNKSYQKITNLDEMNDENMIVSKFVNDIIKQSNLDKSWLTIDDDDDHHHHQQQREQHQQQREQHQREQRQHQREQQQREQQQRQLSMSDIYPICTIHDPLNDSLKYFTSLSSNMSIINKKEKNSGILSSILSKCNNNNDKSLLLKRNLNRLKKCKTLSTMEIDLLLCENTRNSSGTFNGHQSLGRNLNRPKSYFNQEHDRNNNNNNDNANSFTSLVSNCNDYSLKEINSSIKFNQTIHSIPDTLSIIKVQNTDQLLNHSPCRSSSLIRCHHHHQNDHRSSIKLNRSHFQHSDHHPHHHQQRQQQQQQQQPYISNYPIEHLIDHDISLPYMPTLFSSDSKSSSLSKESGGKKILNFLQRGFQSKRPKSMVKSERRKNAKHLSGSVSNSDQNLPRSPSVISSHKAIVSLGEQIRLPSELYSVFQVKPTKFALTSGKTNLETTDDVSHLVQICNVDPSLIGSNCKYYFQVMSPSRRMIKDPAMCLDSPQKKTDNVQCSCLENNDDFSAMNTPNLLRTVSHSQGNVGETVNIPFVIHNYSCQSALERDRWVQYLKRLINPSQDAQRRKENCLNVWIQEAKGLTIKNRYYCTILVNGTICARTTIKHMTDMLFWGEEFDLSGLTNCSDLTIEIWKVCDTKASSPSHRHRTASPYRLTASNLRQQTNTSPPMRKVMMTCTKAADDGSVSPPDFTALRNSVILDDLSTTYTNNDEVSSRQKRRKFKSSKMANPTLVATVNISLSDISNCGEIESWYTPNLNDSILSSGQLKQSDNKNSGESSVNKTKSKGRRSNRHDINLNLIQIRVKIRYRALTVLPLTSYARLENNLCQFQLPKTISLSNGTDKLSSFKFDPNPSLTTSDKPDLIQLLSSLDPWLNVKAKAELAGAMVVLQQARGQVTAFLASLILCEVKKQSDPNMVLRANSIATKATEIYLRLVGGSYLSNILSDFVQIVISGRPVDPQLKTSNRYPIDYEVDIAKVQTSTQLAQNQVNLLGLVETVWKRILLSEVEFPEQFRALL</sequence>
<protein>
    <recommendedName>
        <fullName evidence="3">Ras-GAP domain-containing protein</fullName>
    </recommendedName>
</protein>
<dbReference type="InterPro" id="IPR008936">
    <property type="entry name" value="Rho_GTPase_activation_prot"/>
</dbReference>
<feature type="region of interest" description="Disordered" evidence="2">
    <location>
        <begin position="935"/>
        <end position="962"/>
    </location>
</feature>
<evidence type="ECO:0000313" key="4">
    <source>
        <dbReference type="Proteomes" id="UP000050791"/>
    </source>
</evidence>
<evidence type="ECO:0000256" key="2">
    <source>
        <dbReference type="SAM" id="MobiDB-lite"/>
    </source>
</evidence>
<feature type="region of interest" description="Disordered" evidence="2">
    <location>
        <begin position="463"/>
        <end position="485"/>
    </location>
</feature>
<name>A0AA85B1H6_9TREM</name>
<feature type="region of interest" description="Disordered" evidence="2">
    <location>
        <begin position="216"/>
        <end position="260"/>
    </location>
</feature>